<evidence type="ECO:0000256" key="1">
    <source>
        <dbReference type="SAM" id="Phobius"/>
    </source>
</evidence>
<evidence type="ECO:0000313" key="3">
    <source>
        <dbReference type="Proteomes" id="UP000324632"/>
    </source>
</evidence>
<sequence length="131" mass="14951">MEEMKSRVSLPSSRGRTCVEHPCQKRLWTSRKDLCGIFVCIALCLISFGFCVLLYLKTSELQTRVLSLENERDPRVSSWISLEQVEPVLWSRLDTILDEKLAARLPKVRTARDAPHSCLCPPGTVHIITLR</sequence>
<dbReference type="Proteomes" id="UP000324632">
    <property type="component" value="Chromosome 8"/>
</dbReference>
<proteinExistence type="predicted"/>
<keyword evidence="3" id="KW-1185">Reference proteome</keyword>
<keyword evidence="1" id="KW-0472">Membrane</keyword>
<gene>
    <name evidence="2" type="ORF">E1301_Tti014522</name>
</gene>
<dbReference type="EMBL" id="SOYY01000008">
    <property type="protein sequence ID" value="KAA0717701.1"/>
    <property type="molecule type" value="Genomic_DNA"/>
</dbReference>
<protein>
    <submittedName>
        <fullName evidence="2">Uncharacterized protein</fullName>
    </submittedName>
</protein>
<name>A0A5A9P964_9TELE</name>
<keyword evidence="1" id="KW-1133">Transmembrane helix</keyword>
<organism evidence="2 3">
    <name type="scientific">Triplophysa tibetana</name>
    <dbReference type="NCBI Taxonomy" id="1572043"/>
    <lineage>
        <taxon>Eukaryota</taxon>
        <taxon>Metazoa</taxon>
        <taxon>Chordata</taxon>
        <taxon>Craniata</taxon>
        <taxon>Vertebrata</taxon>
        <taxon>Euteleostomi</taxon>
        <taxon>Actinopterygii</taxon>
        <taxon>Neopterygii</taxon>
        <taxon>Teleostei</taxon>
        <taxon>Ostariophysi</taxon>
        <taxon>Cypriniformes</taxon>
        <taxon>Nemacheilidae</taxon>
        <taxon>Triplophysa</taxon>
    </lineage>
</organism>
<reference evidence="2 3" key="1">
    <citation type="journal article" date="2019" name="Mol. Ecol. Resour.">
        <title>Chromosome-level genome assembly of Triplophysa tibetana, a fish adapted to the harsh high-altitude environment of the Tibetan Plateau.</title>
        <authorList>
            <person name="Yang X."/>
            <person name="Liu H."/>
            <person name="Ma Z."/>
            <person name="Zou Y."/>
            <person name="Zou M."/>
            <person name="Mao Y."/>
            <person name="Li X."/>
            <person name="Wang H."/>
            <person name="Chen T."/>
            <person name="Wang W."/>
            <person name="Yang R."/>
        </authorList>
    </citation>
    <scope>NUCLEOTIDE SEQUENCE [LARGE SCALE GENOMIC DNA]</scope>
    <source>
        <strain evidence="2">TTIB1903HZAU</strain>
        <tissue evidence="2">Muscle</tissue>
    </source>
</reference>
<comment type="caution">
    <text evidence="2">The sequence shown here is derived from an EMBL/GenBank/DDBJ whole genome shotgun (WGS) entry which is preliminary data.</text>
</comment>
<accession>A0A5A9P964</accession>
<keyword evidence="1" id="KW-0812">Transmembrane</keyword>
<dbReference type="AlphaFoldDB" id="A0A5A9P964"/>
<feature type="transmembrane region" description="Helical" evidence="1">
    <location>
        <begin position="34"/>
        <end position="56"/>
    </location>
</feature>
<evidence type="ECO:0000313" key="2">
    <source>
        <dbReference type="EMBL" id="KAA0717701.1"/>
    </source>
</evidence>